<evidence type="ECO:0000256" key="4">
    <source>
        <dbReference type="ARBA" id="ARBA00023139"/>
    </source>
</evidence>
<keyword evidence="4" id="KW-0564">Palmitate</keyword>
<dbReference type="Pfam" id="PF03180">
    <property type="entry name" value="Lipoprotein_9"/>
    <property type="match status" value="1"/>
</dbReference>
<keyword evidence="2" id="KW-0732">Signal</keyword>
<evidence type="ECO:0000256" key="1">
    <source>
        <dbReference type="ARBA" id="ARBA00004635"/>
    </source>
</evidence>
<comment type="subcellular location">
    <subcellularLocation>
        <location evidence="1">Membrane</location>
        <topology evidence="1">Lipid-anchor</topology>
    </subcellularLocation>
</comment>
<name>A0AAU1UEL7_9ACTN</name>
<dbReference type="PANTHER" id="PTHR30429">
    <property type="entry name" value="D-METHIONINE-BINDING LIPOPROTEIN METQ"/>
    <property type="match status" value="1"/>
</dbReference>
<accession>A0AAU1UEL7</accession>
<keyword evidence="5 6" id="KW-0449">Lipoprotein</keyword>
<proteinExistence type="inferred from homology"/>
<dbReference type="PANTHER" id="PTHR30429:SF0">
    <property type="entry name" value="METHIONINE-BINDING LIPOPROTEIN METQ"/>
    <property type="match status" value="1"/>
</dbReference>
<dbReference type="SUPFAM" id="SSF53850">
    <property type="entry name" value="Periplasmic binding protein-like II"/>
    <property type="match status" value="1"/>
</dbReference>
<dbReference type="AlphaFoldDB" id="A0AAU1UEL7"/>
<dbReference type="GO" id="GO:0016020">
    <property type="term" value="C:membrane"/>
    <property type="evidence" value="ECO:0007669"/>
    <property type="project" value="UniProtKB-SubCell"/>
</dbReference>
<protein>
    <recommendedName>
        <fullName evidence="6">Lipoprotein</fullName>
    </recommendedName>
</protein>
<evidence type="ECO:0000256" key="3">
    <source>
        <dbReference type="ARBA" id="ARBA00023136"/>
    </source>
</evidence>
<evidence type="ECO:0000256" key="5">
    <source>
        <dbReference type="ARBA" id="ARBA00023288"/>
    </source>
</evidence>
<gene>
    <name evidence="8" type="ORF">OHU69_37730</name>
</gene>
<organism evidence="8">
    <name type="scientific">Streptomyces sp. NBC_00119</name>
    <dbReference type="NCBI Taxonomy" id="2975659"/>
    <lineage>
        <taxon>Bacteria</taxon>
        <taxon>Bacillati</taxon>
        <taxon>Actinomycetota</taxon>
        <taxon>Actinomycetes</taxon>
        <taxon>Kitasatosporales</taxon>
        <taxon>Streptomycetaceae</taxon>
        <taxon>Streptomyces</taxon>
    </lineage>
</organism>
<keyword evidence="3" id="KW-0472">Membrane</keyword>
<sequence>MRTVTIPAAVIAGALALGLTACGSGDSGSGSGDRSGKLVVGATPTPAGEVLTYVQQHLAKKAGLDLEIKEFTDYVLPDTALQDGALDANLYQHKPYLDDFNKSKGTTLSAVTEVYLPPMGVYSKKVDDVTELRDGATVAVPNDTTNEGRALELLASKGVIGLSKGAGANASPQDIASNSKKLVFKELEPAQLPRSLGDVDAAVINNNYALDADLSPKKDAILVESAKGNPYNNVLAVKKGNEGDPRVKKLATLLTSPEVRKFIEDKYQGSVLPVAAG</sequence>
<dbReference type="PIRSF" id="PIRSF002854">
    <property type="entry name" value="MetQ"/>
    <property type="match status" value="1"/>
</dbReference>
<comment type="similarity">
    <text evidence="6">Belongs to the nlpA lipoprotein family.</text>
</comment>
<dbReference type="PROSITE" id="PS51257">
    <property type="entry name" value="PROKAR_LIPOPROTEIN"/>
    <property type="match status" value="1"/>
</dbReference>
<dbReference type="EMBL" id="CP108195">
    <property type="protein sequence ID" value="WTS16288.1"/>
    <property type="molecule type" value="Genomic_DNA"/>
</dbReference>
<feature type="lipid moiety-binding region" description="S-diacylglycerol cysteine" evidence="7">
    <location>
        <position position="22"/>
    </location>
</feature>
<dbReference type="Gene3D" id="3.40.190.10">
    <property type="entry name" value="Periplasmic binding protein-like II"/>
    <property type="match status" value="2"/>
</dbReference>
<dbReference type="CDD" id="cd13597">
    <property type="entry name" value="PBP2_lipoprotein_Tp32"/>
    <property type="match status" value="1"/>
</dbReference>
<evidence type="ECO:0000313" key="8">
    <source>
        <dbReference type="EMBL" id="WTS16288.1"/>
    </source>
</evidence>
<evidence type="ECO:0000256" key="6">
    <source>
        <dbReference type="PIRNR" id="PIRNR002854"/>
    </source>
</evidence>
<evidence type="ECO:0000256" key="7">
    <source>
        <dbReference type="PIRSR" id="PIRSR002854-1"/>
    </source>
</evidence>
<dbReference type="InterPro" id="IPR004872">
    <property type="entry name" value="Lipoprotein_NlpA"/>
</dbReference>
<evidence type="ECO:0000256" key="2">
    <source>
        <dbReference type="ARBA" id="ARBA00022729"/>
    </source>
</evidence>
<reference evidence="8" key="1">
    <citation type="submission" date="2022-10" db="EMBL/GenBank/DDBJ databases">
        <title>The complete genomes of actinobacterial strains from the NBC collection.</title>
        <authorList>
            <person name="Joergensen T.S."/>
            <person name="Alvarez Arevalo M."/>
            <person name="Sterndorff E.B."/>
            <person name="Faurdal D."/>
            <person name="Vuksanovic O."/>
            <person name="Mourched A.-S."/>
            <person name="Charusanti P."/>
            <person name="Shaw S."/>
            <person name="Blin K."/>
            <person name="Weber T."/>
        </authorList>
    </citation>
    <scope>NUCLEOTIDE SEQUENCE</scope>
    <source>
        <strain evidence="8">NBC_00119</strain>
    </source>
</reference>